<sequence>MVFKVGVAYLVFVGGTTKGSCLRNVIVQDVWKDILGCNKLYTTIMKFHLLYVGSSYVSLGHKKSMLPRVVISGGKKKNKMQEIKAVMTASPSRNAPRQNPKPNMNYAKT</sequence>
<reference evidence="2 3" key="1">
    <citation type="submission" date="2018-02" db="EMBL/GenBank/DDBJ databases">
        <title>The genomes of Aspergillus section Nigri reveals drivers in fungal speciation.</title>
        <authorList>
            <consortium name="DOE Joint Genome Institute"/>
            <person name="Vesth T.C."/>
            <person name="Nybo J."/>
            <person name="Theobald S."/>
            <person name="Brandl J."/>
            <person name="Frisvad J.C."/>
            <person name="Nielsen K.F."/>
            <person name="Lyhne E.K."/>
            <person name="Kogle M.E."/>
            <person name="Kuo A."/>
            <person name="Riley R."/>
            <person name="Clum A."/>
            <person name="Nolan M."/>
            <person name="Lipzen A."/>
            <person name="Salamov A."/>
            <person name="Henrissat B."/>
            <person name="Wiebenga A."/>
            <person name="De vries R.P."/>
            <person name="Grigoriev I.V."/>
            <person name="Mortensen U.H."/>
            <person name="Andersen M.R."/>
            <person name="Baker S.E."/>
        </authorList>
    </citation>
    <scope>NUCLEOTIDE SEQUENCE [LARGE SCALE GENOMIC DNA]</scope>
    <source>
        <strain evidence="2 3">CBS 112811</strain>
    </source>
</reference>
<gene>
    <name evidence="2" type="ORF">BO85DRAFT_116093</name>
</gene>
<evidence type="ECO:0000313" key="3">
    <source>
        <dbReference type="Proteomes" id="UP000249526"/>
    </source>
</evidence>
<evidence type="ECO:0000313" key="2">
    <source>
        <dbReference type="EMBL" id="RAH61764.1"/>
    </source>
</evidence>
<keyword evidence="3" id="KW-1185">Reference proteome</keyword>
<dbReference type="AlphaFoldDB" id="A0A8G1R921"/>
<organism evidence="2 3">
    <name type="scientific">Aspergillus piperis CBS 112811</name>
    <dbReference type="NCBI Taxonomy" id="1448313"/>
    <lineage>
        <taxon>Eukaryota</taxon>
        <taxon>Fungi</taxon>
        <taxon>Dikarya</taxon>
        <taxon>Ascomycota</taxon>
        <taxon>Pezizomycotina</taxon>
        <taxon>Eurotiomycetes</taxon>
        <taxon>Eurotiomycetidae</taxon>
        <taxon>Eurotiales</taxon>
        <taxon>Aspergillaceae</taxon>
        <taxon>Aspergillus</taxon>
        <taxon>Aspergillus subgen. Circumdati</taxon>
    </lineage>
</organism>
<dbReference type="GeneID" id="37157278"/>
<feature type="compositionally biased region" description="Polar residues" evidence="1">
    <location>
        <begin position="89"/>
        <end position="109"/>
    </location>
</feature>
<accession>A0A8G1R921</accession>
<proteinExistence type="predicted"/>
<name>A0A8G1R921_9EURO</name>
<dbReference type="RefSeq" id="XP_025519686.1">
    <property type="nucleotide sequence ID" value="XM_025653876.1"/>
</dbReference>
<evidence type="ECO:0000256" key="1">
    <source>
        <dbReference type="SAM" id="MobiDB-lite"/>
    </source>
</evidence>
<dbReference type="EMBL" id="KZ825055">
    <property type="protein sequence ID" value="RAH61764.1"/>
    <property type="molecule type" value="Genomic_DNA"/>
</dbReference>
<dbReference type="Proteomes" id="UP000249526">
    <property type="component" value="Unassembled WGS sequence"/>
</dbReference>
<feature type="region of interest" description="Disordered" evidence="1">
    <location>
        <begin position="76"/>
        <end position="109"/>
    </location>
</feature>
<protein>
    <submittedName>
        <fullName evidence="2">Uncharacterized protein</fullName>
    </submittedName>
</protein>